<dbReference type="KEGG" id="tva:4750670"/>
<evidence type="ECO:0000256" key="1">
    <source>
        <dbReference type="SAM" id="MobiDB-lite"/>
    </source>
</evidence>
<dbReference type="InParanoid" id="A2FQ48"/>
<keyword evidence="3" id="KW-1185">Reference proteome</keyword>
<dbReference type="InterPro" id="IPR008991">
    <property type="entry name" value="Translation_prot_SH3-like_sf"/>
</dbReference>
<dbReference type="Proteomes" id="UP000001542">
    <property type="component" value="Unassembled WGS sequence"/>
</dbReference>
<feature type="compositionally biased region" description="Basic residues" evidence="1">
    <location>
        <begin position="331"/>
        <end position="342"/>
    </location>
</feature>
<feature type="region of interest" description="Disordered" evidence="1">
    <location>
        <begin position="251"/>
        <end position="371"/>
    </location>
</feature>
<organism evidence="2 3">
    <name type="scientific">Trichomonas vaginalis (strain ATCC PRA-98 / G3)</name>
    <dbReference type="NCBI Taxonomy" id="412133"/>
    <lineage>
        <taxon>Eukaryota</taxon>
        <taxon>Metamonada</taxon>
        <taxon>Parabasalia</taxon>
        <taxon>Trichomonadida</taxon>
        <taxon>Trichomonadidae</taxon>
        <taxon>Trichomonas</taxon>
    </lineage>
</organism>
<dbReference type="RefSeq" id="XP_001305885.1">
    <property type="nucleotide sequence ID" value="XM_001305884.1"/>
</dbReference>
<dbReference type="SUPFAM" id="SSF50104">
    <property type="entry name" value="Translation proteins SH3-like domain"/>
    <property type="match status" value="1"/>
</dbReference>
<name>A2FQ48_TRIV3</name>
<gene>
    <name evidence="2" type="ORF">TVAG_416170</name>
</gene>
<accession>A2FQ48</accession>
<dbReference type="VEuPathDB" id="TrichDB:TVAGG3_0748340"/>
<evidence type="ECO:0000313" key="2">
    <source>
        <dbReference type="EMBL" id="EAX92955.1"/>
    </source>
</evidence>
<reference evidence="2" key="2">
    <citation type="journal article" date="2007" name="Science">
        <title>Draft genome sequence of the sexually transmitted pathogen Trichomonas vaginalis.</title>
        <authorList>
            <person name="Carlton J.M."/>
            <person name="Hirt R.P."/>
            <person name="Silva J.C."/>
            <person name="Delcher A.L."/>
            <person name="Schatz M."/>
            <person name="Zhao Q."/>
            <person name="Wortman J.R."/>
            <person name="Bidwell S.L."/>
            <person name="Alsmark U.C.M."/>
            <person name="Besteiro S."/>
            <person name="Sicheritz-Ponten T."/>
            <person name="Noel C.J."/>
            <person name="Dacks J.B."/>
            <person name="Foster P.G."/>
            <person name="Simillion C."/>
            <person name="Van de Peer Y."/>
            <person name="Miranda-Saavedra D."/>
            <person name="Barton G.J."/>
            <person name="Westrop G.D."/>
            <person name="Mueller S."/>
            <person name="Dessi D."/>
            <person name="Fiori P.L."/>
            <person name="Ren Q."/>
            <person name="Paulsen I."/>
            <person name="Zhang H."/>
            <person name="Bastida-Corcuera F.D."/>
            <person name="Simoes-Barbosa A."/>
            <person name="Brown M.T."/>
            <person name="Hayes R.D."/>
            <person name="Mukherjee M."/>
            <person name="Okumura C.Y."/>
            <person name="Schneider R."/>
            <person name="Smith A.J."/>
            <person name="Vanacova S."/>
            <person name="Villalvazo M."/>
            <person name="Haas B.J."/>
            <person name="Pertea M."/>
            <person name="Feldblyum T.V."/>
            <person name="Utterback T.R."/>
            <person name="Shu C.L."/>
            <person name="Osoegawa K."/>
            <person name="de Jong P.J."/>
            <person name="Hrdy I."/>
            <person name="Horvathova L."/>
            <person name="Zubacova Z."/>
            <person name="Dolezal P."/>
            <person name="Malik S.B."/>
            <person name="Logsdon J.M. Jr."/>
            <person name="Henze K."/>
            <person name="Gupta A."/>
            <person name="Wang C.C."/>
            <person name="Dunne R.L."/>
            <person name="Upcroft J.A."/>
            <person name="Upcroft P."/>
            <person name="White O."/>
            <person name="Salzberg S.L."/>
            <person name="Tang P."/>
            <person name="Chiu C.-H."/>
            <person name="Lee Y.-S."/>
            <person name="Embley T.M."/>
            <person name="Coombs G.H."/>
            <person name="Mottram J.C."/>
            <person name="Tachezy J."/>
            <person name="Fraser-Liggett C.M."/>
            <person name="Johnson P.J."/>
        </authorList>
    </citation>
    <scope>NUCLEOTIDE SEQUENCE [LARGE SCALE GENOMIC DNA]</scope>
    <source>
        <strain evidence="2">G3</strain>
    </source>
</reference>
<dbReference type="EMBL" id="DS113938">
    <property type="protein sequence ID" value="EAX92955.1"/>
    <property type="molecule type" value="Genomic_DNA"/>
</dbReference>
<dbReference type="VEuPathDB" id="TrichDB:TVAG_416170"/>
<dbReference type="AlphaFoldDB" id="A2FQ48"/>
<feature type="compositionally biased region" description="Basic and acidic residues" evidence="1">
    <location>
        <begin position="357"/>
        <end position="366"/>
    </location>
</feature>
<feature type="compositionally biased region" description="Basic and acidic residues" evidence="1">
    <location>
        <begin position="251"/>
        <end position="306"/>
    </location>
</feature>
<proteinExistence type="predicted"/>
<reference evidence="2" key="1">
    <citation type="submission" date="2006-10" db="EMBL/GenBank/DDBJ databases">
        <authorList>
            <person name="Amadeo P."/>
            <person name="Zhao Q."/>
            <person name="Wortman J."/>
            <person name="Fraser-Liggett C."/>
            <person name="Carlton J."/>
        </authorList>
    </citation>
    <scope>NUCLEOTIDE SEQUENCE</scope>
    <source>
        <strain evidence="2">G3</strain>
    </source>
</reference>
<protein>
    <submittedName>
        <fullName evidence="2">Uncharacterized protein</fullName>
    </submittedName>
</protein>
<sequence>MEGKEENLETQPDLNKYISNLLVTGDKITEKRTQKLSLFEEQNQIFIAKVKVEGDASAYILKNFEEFSTKKSILSFLSFPFYKDCVFFETNDKEQFEIDFSKNPFEYVDKDWFNQRFCNFPESHYIDIKDRVYGKYTNPPYDEDTCEVLCFSPDLKRAIIRILPRLSIPSLNITPDKQMPLDVKFLRKNKIKYLNAEVPTSFDSMYSCNGMIFQDSYFVNPTAIMKVDASTLKIYGRFDLEEIKKLEPPLRPHLSKFTEPKKPAPFRAGEHLARQKKEKEKKEKLANDEANDTENKEETENDEKVDAPIPQIAETMNENSESENNEEKPQKQSHKSRKRKKSDKVANSTSSSQKSKPKSDHTEKKTSGTKIQQKVYQEIMNTIETPFNCSVLQQKERAKSDIALPYEIRFNHEYKTITPELYSLVELPTNEFAVVTNVDSEKELINCLLFINRTVAVPTDCELPLSKDDNTVHDRRGLRVFPGDVVQIQCGDYKGFMGTVTHTKCNRVFALFSAGGNTSGIHLFASGREIDLIEDDMGPIDV</sequence>
<evidence type="ECO:0000313" key="3">
    <source>
        <dbReference type="Proteomes" id="UP000001542"/>
    </source>
</evidence>